<dbReference type="InterPro" id="IPR037171">
    <property type="entry name" value="NagB/RpiA_transferase-like"/>
</dbReference>
<dbReference type="Proteomes" id="UP000184476">
    <property type="component" value="Unassembled WGS sequence"/>
</dbReference>
<dbReference type="InterPro" id="IPR014036">
    <property type="entry name" value="DeoR-like_C"/>
</dbReference>
<dbReference type="SMART" id="SM00420">
    <property type="entry name" value="HTH_DEOR"/>
    <property type="match status" value="1"/>
</dbReference>
<dbReference type="OrthoDB" id="9797223at2"/>
<keyword evidence="1" id="KW-0805">Transcription regulation</keyword>
<dbReference type="Pfam" id="PF08220">
    <property type="entry name" value="HTH_DeoR"/>
    <property type="match status" value="1"/>
</dbReference>
<evidence type="ECO:0000256" key="3">
    <source>
        <dbReference type="ARBA" id="ARBA00023163"/>
    </source>
</evidence>
<dbReference type="PROSITE" id="PS51000">
    <property type="entry name" value="HTH_DEOR_2"/>
    <property type="match status" value="1"/>
</dbReference>
<dbReference type="InterPro" id="IPR036388">
    <property type="entry name" value="WH-like_DNA-bd_sf"/>
</dbReference>
<organism evidence="5 6">
    <name type="scientific">Seinonella peptonophila</name>
    <dbReference type="NCBI Taxonomy" id="112248"/>
    <lineage>
        <taxon>Bacteria</taxon>
        <taxon>Bacillati</taxon>
        <taxon>Bacillota</taxon>
        <taxon>Bacilli</taxon>
        <taxon>Bacillales</taxon>
        <taxon>Thermoactinomycetaceae</taxon>
        <taxon>Seinonella</taxon>
    </lineage>
</organism>
<name>A0A1M4ZHS1_9BACL</name>
<dbReference type="PANTHER" id="PTHR30363">
    <property type="entry name" value="HTH-TYPE TRANSCRIPTIONAL REGULATOR SRLR-RELATED"/>
    <property type="match status" value="1"/>
</dbReference>
<reference evidence="5 6" key="1">
    <citation type="submission" date="2016-11" db="EMBL/GenBank/DDBJ databases">
        <authorList>
            <person name="Jaros S."/>
            <person name="Januszkiewicz K."/>
            <person name="Wedrychowicz H."/>
        </authorList>
    </citation>
    <scope>NUCLEOTIDE SEQUENCE [LARGE SCALE GENOMIC DNA]</scope>
    <source>
        <strain evidence="5 6">DSM 44666</strain>
    </source>
</reference>
<evidence type="ECO:0000256" key="2">
    <source>
        <dbReference type="ARBA" id="ARBA00023125"/>
    </source>
</evidence>
<sequence length="263" mass="29744">MNLTPDQRRNKIIDILEQHDFVDFTYFGQYFNVSEMTIRRDIEYLERAGEVVRVYGGAKLRNDRGYEASIQERLKTNHKEKQVIAKQAAAQIFDGDVIALDGSTTALEVSKLIKDRKNLTVITNNISIAIELSTAVDIQTVLLGGFVRGSSLSLVGAMVEQSLGAFYIDKTFISSRALHYTEGLTDITVEEGEAKKAMVEKSNRVYVLVDHTKLDNLSFFHVIDREKIDVIITDQLVPFTQEQQQLIENFRTDGIEVMISSDD</sequence>
<protein>
    <submittedName>
        <fullName evidence="5">Transcriptional regulator, DeoR family</fullName>
    </submittedName>
</protein>
<keyword evidence="3" id="KW-0804">Transcription</keyword>
<feature type="domain" description="HTH deoR-type" evidence="4">
    <location>
        <begin position="5"/>
        <end position="60"/>
    </location>
</feature>
<dbReference type="EMBL" id="FQVL01000009">
    <property type="protein sequence ID" value="SHF17136.1"/>
    <property type="molecule type" value="Genomic_DNA"/>
</dbReference>
<proteinExistence type="predicted"/>
<evidence type="ECO:0000313" key="6">
    <source>
        <dbReference type="Proteomes" id="UP000184476"/>
    </source>
</evidence>
<dbReference type="GO" id="GO:0003677">
    <property type="term" value="F:DNA binding"/>
    <property type="evidence" value="ECO:0007669"/>
    <property type="project" value="UniProtKB-KW"/>
</dbReference>
<keyword evidence="6" id="KW-1185">Reference proteome</keyword>
<dbReference type="InterPro" id="IPR018356">
    <property type="entry name" value="Tscrpt_reg_HTH_DeoR_CS"/>
</dbReference>
<dbReference type="RefSeq" id="WP_073155620.1">
    <property type="nucleotide sequence ID" value="NZ_FQVL01000009.1"/>
</dbReference>
<dbReference type="STRING" id="112248.SAMN05444392_10942"/>
<gene>
    <name evidence="5" type="ORF">SAMN05444392_10942</name>
</gene>
<dbReference type="InterPro" id="IPR036390">
    <property type="entry name" value="WH_DNA-bd_sf"/>
</dbReference>
<dbReference type="PANTHER" id="PTHR30363:SF44">
    <property type="entry name" value="AGA OPERON TRANSCRIPTIONAL REPRESSOR-RELATED"/>
    <property type="match status" value="1"/>
</dbReference>
<keyword evidence="2" id="KW-0238">DNA-binding</keyword>
<dbReference type="Gene3D" id="1.10.10.10">
    <property type="entry name" value="Winged helix-like DNA-binding domain superfamily/Winged helix DNA-binding domain"/>
    <property type="match status" value="1"/>
</dbReference>
<dbReference type="Pfam" id="PF00455">
    <property type="entry name" value="DeoRC"/>
    <property type="match status" value="1"/>
</dbReference>
<evidence type="ECO:0000256" key="1">
    <source>
        <dbReference type="ARBA" id="ARBA00023015"/>
    </source>
</evidence>
<dbReference type="PROSITE" id="PS00894">
    <property type="entry name" value="HTH_DEOR_1"/>
    <property type="match status" value="1"/>
</dbReference>
<dbReference type="GO" id="GO:0003700">
    <property type="term" value="F:DNA-binding transcription factor activity"/>
    <property type="evidence" value="ECO:0007669"/>
    <property type="project" value="InterPro"/>
</dbReference>
<accession>A0A1M4ZHS1</accession>
<dbReference type="InterPro" id="IPR050313">
    <property type="entry name" value="Carb_Metab_HTH_regulators"/>
</dbReference>
<dbReference type="SMART" id="SM01134">
    <property type="entry name" value="DeoRC"/>
    <property type="match status" value="1"/>
</dbReference>
<evidence type="ECO:0000259" key="4">
    <source>
        <dbReference type="PROSITE" id="PS51000"/>
    </source>
</evidence>
<dbReference type="PRINTS" id="PR00037">
    <property type="entry name" value="HTHLACR"/>
</dbReference>
<dbReference type="SUPFAM" id="SSF100950">
    <property type="entry name" value="NagB/RpiA/CoA transferase-like"/>
    <property type="match status" value="1"/>
</dbReference>
<dbReference type="InterPro" id="IPR001034">
    <property type="entry name" value="DeoR_HTH"/>
</dbReference>
<evidence type="ECO:0000313" key="5">
    <source>
        <dbReference type="EMBL" id="SHF17136.1"/>
    </source>
</evidence>
<dbReference type="AlphaFoldDB" id="A0A1M4ZHS1"/>
<dbReference type="SUPFAM" id="SSF46785">
    <property type="entry name" value="Winged helix' DNA-binding domain"/>
    <property type="match status" value="1"/>
</dbReference>